<dbReference type="SUPFAM" id="SSF50249">
    <property type="entry name" value="Nucleic acid-binding proteins"/>
    <property type="match status" value="1"/>
</dbReference>
<dbReference type="PROSITE" id="PS50160">
    <property type="entry name" value="DNA_LIGASE_A3"/>
    <property type="match status" value="1"/>
</dbReference>
<dbReference type="PANTHER" id="PTHR47941">
    <property type="entry name" value="PENTATRICOPEPTIDE REPEAT-CONTAINING PROTEIN 3, MITOCHONDRIAL"/>
    <property type="match status" value="1"/>
</dbReference>
<keyword evidence="2" id="KW-0677">Repeat</keyword>
<evidence type="ECO:0000313" key="6">
    <source>
        <dbReference type="Proteomes" id="UP000655225"/>
    </source>
</evidence>
<evidence type="ECO:0000256" key="3">
    <source>
        <dbReference type="PROSITE-ProRule" id="PRU00708"/>
    </source>
</evidence>
<dbReference type="GO" id="GO:0006281">
    <property type="term" value="P:DNA repair"/>
    <property type="evidence" value="ECO:0007669"/>
    <property type="project" value="InterPro"/>
</dbReference>
<keyword evidence="6" id="KW-1185">Reference proteome</keyword>
<evidence type="ECO:0000256" key="1">
    <source>
        <dbReference type="ARBA" id="ARBA00007626"/>
    </source>
</evidence>
<dbReference type="Gene3D" id="3.30.1490.70">
    <property type="match status" value="1"/>
</dbReference>
<sequence length="501" mass="56793">MRSAYSVMERAISVDLHGIVDVLVDGYVSSEASIKLLDLLLWIYTKGSMIELCLSTFGKMVHNGFSPDVKNCNRILRVLRDRNLVTKGREFYEAMGEFGIGPTIVTYNTLLDSFCKEGEVQEALDLLLQMQERGCAPNDVTYNVLINGLSKKGELEQAKGLIEEMLNLGLMVSAFTYNPLICGYCKKGELVEALDIGCEMELRGAYPIVATYNTLMNGLCKRGSMVEARQQFFNMLKKNLEPDIVSYNTLIYGYYLKDLFCDKKLGYFEYAKETTVEANNACLSVEATVNKINSFLEDAFRSSCEGIMMKSLDVNAGYAPSKRTDTWLKVQSIPYGMLQSRFGGIPKRMPCHVWILGFFLCRVKHVFKLIPNVIDRSYTVQKFGRNLELWGLLSNTELQMKEFFSGEKILSKKPLYYQTAEVPDIWFSPELVWEIRGADFTISPVHQAAIGLVHPSRGISIRFPRFIRSVSDRRPEECSTAADIADMFHSQTRKMQVSTED</sequence>
<dbReference type="PROSITE" id="PS51375">
    <property type="entry name" value="PPR"/>
    <property type="match status" value="4"/>
</dbReference>
<dbReference type="Gene3D" id="2.40.50.140">
    <property type="entry name" value="Nucleic acid-binding proteins"/>
    <property type="match status" value="1"/>
</dbReference>
<dbReference type="InterPro" id="IPR012340">
    <property type="entry name" value="NA-bd_OB-fold"/>
</dbReference>
<dbReference type="GO" id="GO:0005524">
    <property type="term" value="F:ATP binding"/>
    <property type="evidence" value="ECO:0007669"/>
    <property type="project" value="InterPro"/>
</dbReference>
<feature type="repeat" description="PPR" evidence="3">
    <location>
        <begin position="103"/>
        <end position="137"/>
    </location>
</feature>
<dbReference type="Pfam" id="PF13041">
    <property type="entry name" value="PPR_2"/>
    <property type="match status" value="2"/>
</dbReference>
<accession>A0A834YV15</accession>
<dbReference type="GO" id="GO:0006310">
    <property type="term" value="P:DNA recombination"/>
    <property type="evidence" value="ECO:0007669"/>
    <property type="project" value="InterPro"/>
</dbReference>
<evidence type="ECO:0000256" key="2">
    <source>
        <dbReference type="ARBA" id="ARBA00022737"/>
    </source>
</evidence>
<dbReference type="Pfam" id="PF12854">
    <property type="entry name" value="PPR_1"/>
    <property type="match status" value="1"/>
</dbReference>
<dbReference type="FunFam" id="1.25.40.10:FF:000294">
    <property type="entry name" value="Pentatricopeptide repeat-containing protein At1g09900"/>
    <property type="match status" value="1"/>
</dbReference>
<evidence type="ECO:0000259" key="4">
    <source>
        <dbReference type="PROSITE" id="PS50160"/>
    </source>
</evidence>
<organism evidence="5 6">
    <name type="scientific">Tetracentron sinense</name>
    <name type="common">Spur-leaf</name>
    <dbReference type="NCBI Taxonomy" id="13715"/>
    <lineage>
        <taxon>Eukaryota</taxon>
        <taxon>Viridiplantae</taxon>
        <taxon>Streptophyta</taxon>
        <taxon>Embryophyta</taxon>
        <taxon>Tracheophyta</taxon>
        <taxon>Spermatophyta</taxon>
        <taxon>Magnoliopsida</taxon>
        <taxon>Trochodendrales</taxon>
        <taxon>Trochodendraceae</taxon>
        <taxon>Tetracentron</taxon>
    </lineage>
</organism>
<dbReference type="GO" id="GO:0003910">
    <property type="term" value="F:DNA ligase (ATP) activity"/>
    <property type="evidence" value="ECO:0007669"/>
    <property type="project" value="InterPro"/>
</dbReference>
<comment type="similarity">
    <text evidence="1">Belongs to the PPR family. P subfamily.</text>
</comment>
<feature type="repeat" description="PPR" evidence="3">
    <location>
        <begin position="173"/>
        <end position="207"/>
    </location>
</feature>
<proteinExistence type="inferred from homology"/>
<comment type="caution">
    <text evidence="5">The sequence shown here is derived from an EMBL/GenBank/DDBJ whole genome shotgun (WGS) entry which is preliminary data.</text>
</comment>
<evidence type="ECO:0000313" key="5">
    <source>
        <dbReference type="EMBL" id="KAF8394005.1"/>
    </source>
</evidence>
<feature type="repeat" description="PPR" evidence="3">
    <location>
        <begin position="208"/>
        <end position="242"/>
    </location>
</feature>
<dbReference type="EMBL" id="JABCRI010000014">
    <property type="protein sequence ID" value="KAF8394005.1"/>
    <property type="molecule type" value="Genomic_DNA"/>
</dbReference>
<dbReference type="Proteomes" id="UP000655225">
    <property type="component" value="Unassembled WGS sequence"/>
</dbReference>
<dbReference type="InterPro" id="IPR002885">
    <property type="entry name" value="PPR_rpt"/>
</dbReference>
<gene>
    <name evidence="5" type="ORF">HHK36_020207</name>
</gene>
<dbReference type="OrthoDB" id="206088at2759"/>
<protein>
    <recommendedName>
        <fullName evidence="4">ATP-dependent DNA ligase family profile domain-containing protein</fullName>
    </recommendedName>
</protein>
<feature type="repeat" description="PPR" evidence="3">
    <location>
        <begin position="138"/>
        <end position="172"/>
    </location>
</feature>
<name>A0A834YV15_TETSI</name>
<dbReference type="Gene3D" id="1.25.40.10">
    <property type="entry name" value="Tetratricopeptide repeat domain"/>
    <property type="match status" value="2"/>
</dbReference>
<reference evidence="5 6" key="1">
    <citation type="submission" date="2020-04" db="EMBL/GenBank/DDBJ databases">
        <title>Plant Genome Project.</title>
        <authorList>
            <person name="Zhang R.-G."/>
        </authorList>
    </citation>
    <scope>NUCLEOTIDE SEQUENCE [LARGE SCALE GENOMIC DNA]</scope>
    <source>
        <strain evidence="5">YNK0</strain>
        <tissue evidence="5">Leaf</tissue>
    </source>
</reference>
<dbReference type="NCBIfam" id="TIGR00756">
    <property type="entry name" value="PPR"/>
    <property type="match status" value="4"/>
</dbReference>
<dbReference type="Pfam" id="PF01068">
    <property type="entry name" value="DNA_ligase_A_M"/>
    <property type="match status" value="1"/>
</dbReference>
<dbReference type="InterPro" id="IPR012310">
    <property type="entry name" value="DNA_ligase_ATP-dep_cent"/>
</dbReference>
<dbReference type="AlphaFoldDB" id="A0A834YV15"/>
<dbReference type="InterPro" id="IPR011990">
    <property type="entry name" value="TPR-like_helical_dom_sf"/>
</dbReference>
<feature type="domain" description="ATP-dependent DNA ligase family profile" evidence="4">
    <location>
        <begin position="288"/>
        <end position="331"/>
    </location>
</feature>